<evidence type="ECO:0000313" key="2">
    <source>
        <dbReference type="Proteomes" id="UP000821845"/>
    </source>
</evidence>
<comment type="caution">
    <text evidence="1">The sequence shown here is derived from an EMBL/GenBank/DDBJ whole genome shotgun (WGS) entry which is preliminary data.</text>
</comment>
<evidence type="ECO:0000313" key="1">
    <source>
        <dbReference type="EMBL" id="KAH6934860.1"/>
    </source>
</evidence>
<dbReference type="Proteomes" id="UP000821845">
    <property type="component" value="Chromosome 3"/>
</dbReference>
<reference evidence="1" key="1">
    <citation type="submission" date="2020-05" db="EMBL/GenBank/DDBJ databases">
        <title>Large-scale comparative analyses of tick genomes elucidate their genetic diversity and vector capacities.</title>
        <authorList>
            <person name="Jia N."/>
            <person name="Wang J."/>
            <person name="Shi W."/>
            <person name="Du L."/>
            <person name="Sun Y."/>
            <person name="Zhan W."/>
            <person name="Jiang J."/>
            <person name="Wang Q."/>
            <person name="Zhang B."/>
            <person name="Ji P."/>
            <person name="Sakyi L.B."/>
            <person name="Cui X."/>
            <person name="Yuan T."/>
            <person name="Jiang B."/>
            <person name="Yang W."/>
            <person name="Lam T.T.-Y."/>
            <person name="Chang Q."/>
            <person name="Ding S."/>
            <person name="Wang X."/>
            <person name="Zhu J."/>
            <person name="Ruan X."/>
            <person name="Zhao L."/>
            <person name="Wei J."/>
            <person name="Que T."/>
            <person name="Du C."/>
            <person name="Cheng J."/>
            <person name="Dai P."/>
            <person name="Han X."/>
            <person name="Huang E."/>
            <person name="Gao Y."/>
            <person name="Liu J."/>
            <person name="Shao H."/>
            <person name="Ye R."/>
            <person name="Li L."/>
            <person name="Wei W."/>
            <person name="Wang X."/>
            <person name="Wang C."/>
            <person name="Yang T."/>
            <person name="Huo Q."/>
            <person name="Li W."/>
            <person name="Guo W."/>
            <person name="Chen H."/>
            <person name="Zhou L."/>
            <person name="Ni X."/>
            <person name="Tian J."/>
            <person name="Zhou Y."/>
            <person name="Sheng Y."/>
            <person name="Liu T."/>
            <person name="Pan Y."/>
            <person name="Xia L."/>
            <person name="Li J."/>
            <person name="Zhao F."/>
            <person name="Cao W."/>
        </authorList>
    </citation>
    <scope>NUCLEOTIDE SEQUENCE</scope>
    <source>
        <strain evidence="1">Hyas-2018</strain>
    </source>
</reference>
<sequence length="154" mass="17084">MLSDVQRTETAQRSRYVSSPRHTIQVDYMPYTRDLARRIGADPSLVTALLRRPALFWALLAGPQVPYMFRLQGPHSWRGAAEAVIGTQQRIEAPIRTRRDSAVADDGGIVYSTRQLNKLLGADKIVAHALEMAVVIVSVCVVVVPLLVNYLFVG</sequence>
<protein>
    <submittedName>
        <fullName evidence="1">Uncharacterized protein</fullName>
    </submittedName>
</protein>
<organism evidence="1 2">
    <name type="scientific">Hyalomma asiaticum</name>
    <name type="common">Tick</name>
    <dbReference type="NCBI Taxonomy" id="266040"/>
    <lineage>
        <taxon>Eukaryota</taxon>
        <taxon>Metazoa</taxon>
        <taxon>Ecdysozoa</taxon>
        <taxon>Arthropoda</taxon>
        <taxon>Chelicerata</taxon>
        <taxon>Arachnida</taxon>
        <taxon>Acari</taxon>
        <taxon>Parasitiformes</taxon>
        <taxon>Ixodida</taxon>
        <taxon>Ixodoidea</taxon>
        <taxon>Ixodidae</taxon>
        <taxon>Hyalomminae</taxon>
        <taxon>Hyalomma</taxon>
    </lineage>
</organism>
<name>A0ACB7SJP6_HYAAI</name>
<keyword evidence="2" id="KW-1185">Reference proteome</keyword>
<proteinExistence type="predicted"/>
<dbReference type="EMBL" id="CM023483">
    <property type="protein sequence ID" value="KAH6934860.1"/>
    <property type="molecule type" value="Genomic_DNA"/>
</dbReference>
<accession>A0ACB7SJP6</accession>
<gene>
    <name evidence="1" type="ORF">HPB50_001544</name>
</gene>